<sequence>MSPTYSRSPRRAYAVVCNICGVGFHIGRIRVPGEPHNAAWRRGHLPTSWADSYVVGPSSCPRDAGCVFTVRDESSRRDLPLDPDDTDDEDYSPESDTEEELLDCDSDIASDVENAGGVHVEDLVTNNQKETLDREYLRHFWSPVFSECPDWPFKSSHRVLPQAWYTDYSREALGYLKPPARDHKYRPYPTEPDKHGYDLEFDPTQSWEHIAGPGCQNEEAYSGHEITAEEMQGCHTVQCLVRKSLNREYTPLPDDEDFEKDGEFFLSGLGDQLPVRKANRHGPYVTPSRHGVTEPWAANVFWNTDQYVENFALPFHPYCFEVYKCVALRADGHVNIRTLTAWWSLGALDSVFKTFPRDPNVHRCAGAQWRHIEGTAYLAANPLFIPRLKSVLESAIDDSPHFSPHQRAFAPLGLGISTNDPFTHLPMEIFFEILRYLPSKDLASLRFVTRSASQLPISFFRELLRRELPWLWEIWPLDRNPALTQYAKWATLTEHDAIIQEKKERLETVKVEDYVETVRQELPEIANEVRKNLEMDLLHTLHGDTDLGINDAGQRCSLPANRTDYFRLYTLITRHWEELRGLRNRRRIWEDCEKILALVERYREMGVVNDRGDLLVDLREWLREQTRLAVERRNKSRKESATGHL</sequence>
<feature type="region of interest" description="Disordered" evidence="1">
    <location>
        <begin position="75"/>
        <end position="100"/>
    </location>
</feature>
<dbReference type="Pfam" id="PF00646">
    <property type="entry name" value="F-box"/>
    <property type="match status" value="1"/>
</dbReference>
<feature type="compositionally biased region" description="Acidic residues" evidence="1">
    <location>
        <begin position="81"/>
        <end position="100"/>
    </location>
</feature>
<keyword evidence="4" id="KW-1185">Reference proteome</keyword>
<organism evidence="3 4">
    <name type="scientific">Sporormia fimetaria CBS 119925</name>
    <dbReference type="NCBI Taxonomy" id="1340428"/>
    <lineage>
        <taxon>Eukaryota</taxon>
        <taxon>Fungi</taxon>
        <taxon>Dikarya</taxon>
        <taxon>Ascomycota</taxon>
        <taxon>Pezizomycotina</taxon>
        <taxon>Dothideomycetes</taxon>
        <taxon>Pleosporomycetidae</taxon>
        <taxon>Pleosporales</taxon>
        <taxon>Sporormiaceae</taxon>
        <taxon>Sporormia</taxon>
    </lineage>
</organism>
<name>A0A6A6VHM2_9PLEO</name>
<dbReference type="EMBL" id="MU006568">
    <property type="protein sequence ID" value="KAF2748607.1"/>
    <property type="molecule type" value="Genomic_DNA"/>
</dbReference>
<evidence type="ECO:0000259" key="2">
    <source>
        <dbReference type="PROSITE" id="PS50181"/>
    </source>
</evidence>
<dbReference type="Proteomes" id="UP000799440">
    <property type="component" value="Unassembled WGS sequence"/>
</dbReference>
<dbReference type="InterPro" id="IPR036047">
    <property type="entry name" value="F-box-like_dom_sf"/>
</dbReference>
<dbReference type="OrthoDB" id="40579at2759"/>
<dbReference type="PROSITE" id="PS50181">
    <property type="entry name" value="FBOX"/>
    <property type="match status" value="1"/>
</dbReference>
<dbReference type="AlphaFoldDB" id="A0A6A6VHM2"/>
<dbReference type="InterPro" id="IPR001810">
    <property type="entry name" value="F-box_dom"/>
</dbReference>
<feature type="domain" description="F-box" evidence="2">
    <location>
        <begin position="419"/>
        <end position="463"/>
    </location>
</feature>
<gene>
    <name evidence="3" type="ORF">M011DRAFT_457351</name>
</gene>
<evidence type="ECO:0000313" key="4">
    <source>
        <dbReference type="Proteomes" id="UP000799440"/>
    </source>
</evidence>
<evidence type="ECO:0000256" key="1">
    <source>
        <dbReference type="SAM" id="MobiDB-lite"/>
    </source>
</evidence>
<accession>A0A6A6VHM2</accession>
<evidence type="ECO:0000313" key="3">
    <source>
        <dbReference type="EMBL" id="KAF2748607.1"/>
    </source>
</evidence>
<proteinExistence type="predicted"/>
<dbReference type="SUPFAM" id="SSF81383">
    <property type="entry name" value="F-box domain"/>
    <property type="match status" value="1"/>
</dbReference>
<protein>
    <recommendedName>
        <fullName evidence="2">F-box domain-containing protein</fullName>
    </recommendedName>
</protein>
<reference evidence="3" key="1">
    <citation type="journal article" date="2020" name="Stud. Mycol.">
        <title>101 Dothideomycetes genomes: a test case for predicting lifestyles and emergence of pathogens.</title>
        <authorList>
            <person name="Haridas S."/>
            <person name="Albert R."/>
            <person name="Binder M."/>
            <person name="Bloem J."/>
            <person name="Labutti K."/>
            <person name="Salamov A."/>
            <person name="Andreopoulos B."/>
            <person name="Baker S."/>
            <person name="Barry K."/>
            <person name="Bills G."/>
            <person name="Bluhm B."/>
            <person name="Cannon C."/>
            <person name="Castanera R."/>
            <person name="Culley D."/>
            <person name="Daum C."/>
            <person name="Ezra D."/>
            <person name="Gonzalez J."/>
            <person name="Henrissat B."/>
            <person name="Kuo A."/>
            <person name="Liang C."/>
            <person name="Lipzen A."/>
            <person name="Lutzoni F."/>
            <person name="Magnuson J."/>
            <person name="Mondo S."/>
            <person name="Nolan M."/>
            <person name="Ohm R."/>
            <person name="Pangilinan J."/>
            <person name="Park H.-J."/>
            <person name="Ramirez L."/>
            <person name="Alfaro M."/>
            <person name="Sun H."/>
            <person name="Tritt A."/>
            <person name="Yoshinaga Y."/>
            <person name="Zwiers L.-H."/>
            <person name="Turgeon B."/>
            <person name="Goodwin S."/>
            <person name="Spatafora J."/>
            <person name="Crous P."/>
            <person name="Grigoriev I."/>
        </authorList>
    </citation>
    <scope>NUCLEOTIDE SEQUENCE</scope>
    <source>
        <strain evidence="3">CBS 119925</strain>
    </source>
</reference>